<reference evidence="1 2" key="1">
    <citation type="submission" date="2024-06" db="EMBL/GenBank/DDBJ databases">
        <title>The Natural Products Discovery Center: Release of the First 8490 Sequenced Strains for Exploring Actinobacteria Biosynthetic Diversity.</title>
        <authorList>
            <person name="Kalkreuter E."/>
            <person name="Kautsar S.A."/>
            <person name="Yang D."/>
            <person name="Bader C.D."/>
            <person name="Teijaro C.N."/>
            <person name="Fluegel L."/>
            <person name="Davis C.M."/>
            <person name="Simpson J.R."/>
            <person name="Lauterbach L."/>
            <person name="Steele A.D."/>
            <person name="Gui C."/>
            <person name="Meng S."/>
            <person name="Li G."/>
            <person name="Viehrig K."/>
            <person name="Ye F."/>
            <person name="Su P."/>
            <person name="Kiefer A.F."/>
            <person name="Nichols A."/>
            <person name="Cepeda A.J."/>
            <person name="Yan W."/>
            <person name="Fan B."/>
            <person name="Jiang Y."/>
            <person name="Adhikari A."/>
            <person name="Zheng C.-J."/>
            <person name="Schuster L."/>
            <person name="Cowan T.M."/>
            <person name="Smanski M.J."/>
            <person name="Chevrette M.G."/>
            <person name="De Carvalho L.P.S."/>
            <person name="Shen B."/>
        </authorList>
    </citation>
    <scope>NUCLEOTIDE SEQUENCE [LARGE SCALE GENOMIC DNA]</scope>
    <source>
        <strain evidence="1 2">NPDC050100</strain>
    </source>
</reference>
<gene>
    <name evidence="1" type="ORF">AB0I59_00035</name>
</gene>
<dbReference type="RefSeq" id="WP_358128469.1">
    <property type="nucleotide sequence ID" value="NZ_JBFALK010000001.1"/>
</dbReference>
<dbReference type="EMBL" id="JBFALK010000001">
    <property type="protein sequence ID" value="MEV0966991.1"/>
    <property type="molecule type" value="Genomic_DNA"/>
</dbReference>
<sequence length="131" mass="14654">MTDWTCDVSLVVIDREVPDDEIRRWWNSKETPLLYDLVAVAPRLRLGRVLDTHGDVPGPARRVFSLLFLRGTTPRYVVPRLDDELIGEILAAYQGRDDDGPGTQQADLVEVAAFLATHRGAGVLTDEDEEP</sequence>
<protein>
    <submittedName>
        <fullName evidence="1">Uncharacterized protein</fullName>
    </submittedName>
</protein>
<keyword evidence="2" id="KW-1185">Reference proteome</keyword>
<evidence type="ECO:0000313" key="1">
    <source>
        <dbReference type="EMBL" id="MEV0966991.1"/>
    </source>
</evidence>
<name>A0ABV3G6A2_MICGL</name>
<organism evidence="1 2">
    <name type="scientific">Microtetraspora glauca</name>
    <dbReference type="NCBI Taxonomy" id="1996"/>
    <lineage>
        <taxon>Bacteria</taxon>
        <taxon>Bacillati</taxon>
        <taxon>Actinomycetota</taxon>
        <taxon>Actinomycetes</taxon>
        <taxon>Streptosporangiales</taxon>
        <taxon>Streptosporangiaceae</taxon>
        <taxon>Microtetraspora</taxon>
    </lineage>
</organism>
<proteinExistence type="predicted"/>
<evidence type="ECO:0000313" key="2">
    <source>
        <dbReference type="Proteomes" id="UP001551675"/>
    </source>
</evidence>
<dbReference type="Proteomes" id="UP001551675">
    <property type="component" value="Unassembled WGS sequence"/>
</dbReference>
<accession>A0ABV3G6A2</accession>
<comment type="caution">
    <text evidence="1">The sequence shown here is derived from an EMBL/GenBank/DDBJ whole genome shotgun (WGS) entry which is preliminary data.</text>
</comment>